<gene>
    <name evidence="1" type="ORF">Cpap_2838</name>
</gene>
<dbReference type="Pfam" id="PF24741">
    <property type="entry name" value="AlkZ-rel"/>
    <property type="match status" value="1"/>
</dbReference>
<dbReference type="STRING" id="588581.Cpap_2838"/>
<dbReference type="eggNOG" id="ENOG502Z7N2">
    <property type="taxonomic scope" value="Bacteria"/>
</dbReference>
<proteinExistence type="predicted"/>
<dbReference type="InterPro" id="IPR056298">
    <property type="entry name" value="AlkZ-rel"/>
</dbReference>
<reference evidence="1" key="2">
    <citation type="submission" date="2011-01" db="EMBL/GenBank/DDBJ databases">
        <title>The Non-contiguous Finished genome of Clostridium papyrosolvens.</title>
        <authorList>
            <person name="Lucas S."/>
            <person name="Copeland A."/>
            <person name="Lapidus A."/>
            <person name="Cheng J.-F."/>
            <person name="Goodwin L."/>
            <person name="Pitluck S."/>
            <person name="Misra M."/>
            <person name="Chertkov O."/>
            <person name="Detter J.C."/>
            <person name="Han C."/>
            <person name="Tapia R."/>
            <person name="Land M."/>
            <person name="Hauser L."/>
            <person name="Kyrpides N."/>
            <person name="Ivanova N."/>
            <person name="Pagani I."/>
            <person name="Mouttaki H."/>
            <person name="He Z."/>
            <person name="Zhou J."/>
            <person name="Hemme C.L."/>
            <person name="Woyke T."/>
        </authorList>
    </citation>
    <scope>NUCLEOTIDE SEQUENCE [LARGE SCALE GENOMIC DNA]</scope>
    <source>
        <strain evidence="1">DSM 2782</strain>
    </source>
</reference>
<organism evidence="1 2">
    <name type="scientific">Ruminiclostridium papyrosolvens DSM 2782</name>
    <dbReference type="NCBI Taxonomy" id="588581"/>
    <lineage>
        <taxon>Bacteria</taxon>
        <taxon>Bacillati</taxon>
        <taxon>Bacillota</taxon>
        <taxon>Clostridia</taxon>
        <taxon>Eubacteriales</taxon>
        <taxon>Oscillospiraceae</taxon>
        <taxon>Ruminiclostridium</taxon>
    </lineage>
</organism>
<dbReference type="AlphaFoldDB" id="F1TBX5"/>
<evidence type="ECO:0000313" key="2">
    <source>
        <dbReference type="Proteomes" id="UP000003860"/>
    </source>
</evidence>
<dbReference type="Proteomes" id="UP000003860">
    <property type="component" value="Unassembled WGS sequence"/>
</dbReference>
<comment type="caution">
    <text evidence="1">The sequence shown here is derived from an EMBL/GenBank/DDBJ whole genome shotgun (WGS) entry which is preliminary data.</text>
</comment>
<dbReference type="RefSeq" id="WP_004618977.1">
    <property type="nucleotide sequence ID" value="NZ_ACXX02000005.1"/>
</dbReference>
<name>F1TBX5_9FIRM</name>
<sequence length="231" mass="26705">MIQNYNDFVNSLLDAGFSMGGGNNEGIFSVVSWSWDEAPPYDTPVRWHTGDPETDPWEWRIRVLDERDDIAYAKLFYKKSGYITKEWYPYFLAVRRGGGNFMDEYSDGTMSHFAKRIYDVIIENEALPLHAIKQIGGFSKEDTSKFDRALVNLQMKMYLTMCGRQQKLSKKGEEYGWSSTVFCTVERYFGKDIIEKAAKINEREAIEKITEQIYSLNSAADPKKITKFIKG</sequence>
<reference evidence="1" key="1">
    <citation type="submission" date="2009-07" db="EMBL/GenBank/DDBJ databases">
        <authorList>
            <consortium name="US DOE Joint Genome Institute (JGI-PGF)"/>
            <person name="Lucas S."/>
            <person name="Copeland A."/>
            <person name="Lapidus A."/>
            <person name="Glavina del Rio T."/>
            <person name="Tice H."/>
            <person name="Bruce D."/>
            <person name="Goodwin L."/>
            <person name="Pitluck S."/>
            <person name="Larimer F."/>
            <person name="Land M.L."/>
            <person name="Mouttaki H."/>
            <person name="He Z."/>
            <person name="Zhou J."/>
            <person name="Hemme C.L."/>
        </authorList>
    </citation>
    <scope>NUCLEOTIDE SEQUENCE [LARGE SCALE GENOMIC DNA]</scope>
    <source>
        <strain evidence="1">DSM 2782</strain>
    </source>
</reference>
<protein>
    <submittedName>
        <fullName evidence="1">Uncharacterized protein</fullName>
    </submittedName>
</protein>
<evidence type="ECO:0000313" key="1">
    <source>
        <dbReference type="EMBL" id="EGD48146.1"/>
    </source>
</evidence>
<accession>F1TBX5</accession>
<keyword evidence="2" id="KW-1185">Reference proteome</keyword>
<dbReference type="OrthoDB" id="1067148at2"/>
<dbReference type="EMBL" id="ACXX02000005">
    <property type="protein sequence ID" value="EGD48146.1"/>
    <property type="molecule type" value="Genomic_DNA"/>
</dbReference>